<proteinExistence type="predicted"/>
<dbReference type="AlphaFoldDB" id="A0A4R5M8E7"/>
<dbReference type="Proteomes" id="UP000295722">
    <property type="component" value="Unassembled WGS sequence"/>
</dbReference>
<reference evidence="1 2" key="1">
    <citation type="submission" date="2019-03" db="EMBL/GenBank/DDBJ databases">
        <title>Paraburkholderia sp. 4M-K11, isolated from subtropical forest soil.</title>
        <authorList>
            <person name="Gao Z.-H."/>
            <person name="Qiu L.-H."/>
        </authorList>
    </citation>
    <scope>NUCLEOTIDE SEQUENCE [LARGE SCALE GENOMIC DNA]</scope>
    <source>
        <strain evidence="1 2">4M-K11</strain>
    </source>
</reference>
<sequence length="216" mass="23917">MVFTDVSCRSGVSALALTPVPCKAVDPELALELSAGVSASALTPAPCRALTPVACKAVRYRGILQRRPPPGPVSSNGFPRDAVVLADRLDIGRTARVDNKYAALPPPIETCVRDRFVYRIVNQLPHRALDQRRARLRQKQPDHNELAGRIVASKECIRVVEAALEITEQGVSSRCETLMDSLCELRKIDHPPDHRRRFEDEMRHGVPSFHVTVCRA</sequence>
<name>A0A4R5M8E7_9BURK</name>
<comment type="caution">
    <text evidence="1">The sequence shown here is derived from an EMBL/GenBank/DDBJ whole genome shotgun (WGS) entry which is preliminary data.</text>
</comment>
<protein>
    <submittedName>
        <fullName evidence="1">Uncharacterized protein</fullName>
    </submittedName>
</protein>
<dbReference type="EMBL" id="SMRP01000007">
    <property type="protein sequence ID" value="TDG22760.1"/>
    <property type="molecule type" value="Genomic_DNA"/>
</dbReference>
<organism evidence="1 2">
    <name type="scientific">Paraburkholderia silviterrae</name>
    <dbReference type="NCBI Taxonomy" id="2528715"/>
    <lineage>
        <taxon>Bacteria</taxon>
        <taxon>Pseudomonadati</taxon>
        <taxon>Pseudomonadota</taxon>
        <taxon>Betaproteobacteria</taxon>
        <taxon>Burkholderiales</taxon>
        <taxon>Burkholderiaceae</taxon>
        <taxon>Paraburkholderia</taxon>
    </lineage>
</organism>
<evidence type="ECO:0000313" key="1">
    <source>
        <dbReference type="EMBL" id="TDG22760.1"/>
    </source>
</evidence>
<evidence type="ECO:0000313" key="2">
    <source>
        <dbReference type="Proteomes" id="UP000295722"/>
    </source>
</evidence>
<keyword evidence="2" id="KW-1185">Reference proteome</keyword>
<accession>A0A4R5M8E7</accession>
<gene>
    <name evidence="1" type="ORF">EYW47_16200</name>
</gene>